<dbReference type="CDD" id="cd14688">
    <property type="entry name" value="bZIP_YAP"/>
    <property type="match status" value="1"/>
</dbReference>
<organism evidence="2 3">
    <name type="scientific">Thraustotheca clavata</name>
    <dbReference type="NCBI Taxonomy" id="74557"/>
    <lineage>
        <taxon>Eukaryota</taxon>
        <taxon>Sar</taxon>
        <taxon>Stramenopiles</taxon>
        <taxon>Oomycota</taxon>
        <taxon>Saprolegniomycetes</taxon>
        <taxon>Saprolegniales</taxon>
        <taxon>Achlyaceae</taxon>
        <taxon>Thraustotheca</taxon>
    </lineage>
</organism>
<name>A0A1V9Z2G5_9STRA</name>
<proteinExistence type="predicted"/>
<evidence type="ECO:0008006" key="4">
    <source>
        <dbReference type="Google" id="ProtNLM"/>
    </source>
</evidence>
<protein>
    <recommendedName>
        <fullName evidence="4">Bzip transcription factor</fullName>
    </recommendedName>
</protein>
<keyword evidence="3" id="KW-1185">Reference proteome</keyword>
<dbReference type="EMBL" id="JNBS01002349">
    <property type="protein sequence ID" value="OQR92184.1"/>
    <property type="molecule type" value="Genomic_DNA"/>
</dbReference>
<evidence type="ECO:0000313" key="3">
    <source>
        <dbReference type="Proteomes" id="UP000243217"/>
    </source>
</evidence>
<dbReference type="Proteomes" id="UP000243217">
    <property type="component" value="Unassembled WGS sequence"/>
</dbReference>
<reference evidence="2 3" key="1">
    <citation type="journal article" date="2014" name="Genome Biol. Evol.">
        <title>The secreted proteins of Achlya hypogyna and Thraustotheca clavata identify the ancestral oomycete secretome and reveal gene acquisitions by horizontal gene transfer.</title>
        <authorList>
            <person name="Misner I."/>
            <person name="Blouin N."/>
            <person name="Leonard G."/>
            <person name="Richards T.A."/>
            <person name="Lane C.E."/>
        </authorList>
    </citation>
    <scope>NUCLEOTIDE SEQUENCE [LARGE SCALE GENOMIC DNA]</scope>
    <source>
        <strain evidence="2 3">ATCC 34112</strain>
    </source>
</reference>
<evidence type="ECO:0000256" key="1">
    <source>
        <dbReference type="SAM" id="MobiDB-lite"/>
    </source>
</evidence>
<feature type="compositionally biased region" description="Basic residues" evidence="1">
    <location>
        <begin position="9"/>
        <end position="21"/>
    </location>
</feature>
<evidence type="ECO:0000313" key="2">
    <source>
        <dbReference type="EMBL" id="OQR92184.1"/>
    </source>
</evidence>
<sequence>MDKITARSAQRRAQSRINQRRYRASQKRADEELEKQVIELSSTVSRYEGKVVALRSAVLFGERELKVTMEYFKTFADGYLNSNPSMAKFQRNFLRSNMKEDLIFLGQVGIKKLFQQWRLYDSLFHSFNMECQNYDIVYSYPTKMVHCPATLFLRISRVTIQALYPNILNDEYLVQKLVGQVLRLPVLCLFYFDQDGKITQFDTIADMVGGHHELLKNISSTLIVLDGIRINSDAELLA</sequence>
<dbReference type="AlphaFoldDB" id="A0A1V9Z2G5"/>
<comment type="caution">
    <text evidence="2">The sequence shown here is derived from an EMBL/GenBank/DDBJ whole genome shotgun (WGS) entry which is preliminary data.</text>
</comment>
<accession>A0A1V9Z2G5</accession>
<gene>
    <name evidence="2" type="ORF">THRCLA_22403</name>
</gene>
<dbReference type="OrthoDB" id="73862at2759"/>
<feature type="region of interest" description="Disordered" evidence="1">
    <location>
        <begin position="1"/>
        <end position="21"/>
    </location>
</feature>